<evidence type="ECO:0000256" key="1">
    <source>
        <dbReference type="ARBA" id="ARBA00003416"/>
    </source>
</evidence>
<gene>
    <name evidence="7" type="ORF">ACFOD3_04750</name>
</gene>
<evidence type="ECO:0000256" key="5">
    <source>
        <dbReference type="ARBA" id="ARBA00023172"/>
    </source>
</evidence>
<sequence length="321" mass="34982">MLALRGRRGEDLARLGAMMEALAAAQDRLARLSEERMREQERALGSRLDAAAERSQASAAAIQQRLSVIDAARQNIEALGSQVGSLAAVLGNKQARGALGEVQLRDLVSDRLPPSGFAWQHTLSNGTRCDCLIRLPFPPGPIAVDSKFPLEAWAALQDAPDAAARVAATRRFTADIRKHVADISQKYLIPGETAEGALMFLPSEAVHATLHAAHPDLVAEAARRGVHIVGPSSLWAVLNTMRGLLRDARLQDEARRIRHEVEALAEDTARLERRIGALRGHFANMQQDVRDIEITAEKIIRRSEAIRALDIPEVTVARAAE</sequence>
<dbReference type="Proteomes" id="UP001595420">
    <property type="component" value="Unassembled WGS sequence"/>
</dbReference>
<feature type="coiled-coil region" evidence="6">
    <location>
        <begin position="247"/>
        <end position="274"/>
    </location>
</feature>
<comment type="similarity">
    <text evidence="2">Belongs to the RmuC family.</text>
</comment>
<evidence type="ECO:0000256" key="4">
    <source>
        <dbReference type="ARBA" id="ARBA00023054"/>
    </source>
</evidence>
<evidence type="ECO:0000256" key="6">
    <source>
        <dbReference type="SAM" id="Coils"/>
    </source>
</evidence>
<comment type="function">
    <text evidence="1">Involved in DNA recombination.</text>
</comment>
<name>A0ABV7BNM8_9PROT</name>
<keyword evidence="4 6" id="KW-0175">Coiled coil</keyword>
<dbReference type="PANTHER" id="PTHR30563:SF0">
    <property type="entry name" value="DNA RECOMBINATION PROTEIN RMUC"/>
    <property type="match status" value="1"/>
</dbReference>
<accession>A0ABV7BNM8</accession>
<reference evidence="8" key="1">
    <citation type="journal article" date="2019" name="Int. J. Syst. Evol. Microbiol.">
        <title>The Global Catalogue of Microorganisms (GCM) 10K type strain sequencing project: providing services to taxonomists for standard genome sequencing and annotation.</title>
        <authorList>
            <consortium name="The Broad Institute Genomics Platform"/>
            <consortium name="The Broad Institute Genome Sequencing Center for Infectious Disease"/>
            <person name="Wu L."/>
            <person name="Ma J."/>
        </authorList>
    </citation>
    <scope>NUCLEOTIDE SEQUENCE [LARGE SCALE GENOMIC DNA]</scope>
    <source>
        <strain evidence="8">CGMCC 1.16855</strain>
    </source>
</reference>
<feature type="coiled-coil region" evidence="6">
    <location>
        <begin position="15"/>
        <end position="42"/>
    </location>
</feature>
<evidence type="ECO:0000313" key="7">
    <source>
        <dbReference type="EMBL" id="MFC2999192.1"/>
    </source>
</evidence>
<evidence type="ECO:0000256" key="3">
    <source>
        <dbReference type="ARBA" id="ARBA00021840"/>
    </source>
</evidence>
<dbReference type="RefSeq" id="WP_216835055.1">
    <property type="nucleotide sequence ID" value="NZ_JAFNJS010000001.1"/>
</dbReference>
<organism evidence="7 8">
    <name type="scientific">Falsiroseomonas tokyonensis</name>
    <dbReference type="NCBI Taxonomy" id="430521"/>
    <lineage>
        <taxon>Bacteria</taxon>
        <taxon>Pseudomonadati</taxon>
        <taxon>Pseudomonadota</taxon>
        <taxon>Alphaproteobacteria</taxon>
        <taxon>Acetobacterales</taxon>
        <taxon>Roseomonadaceae</taxon>
        <taxon>Falsiroseomonas</taxon>
    </lineage>
</organism>
<keyword evidence="8" id="KW-1185">Reference proteome</keyword>
<protein>
    <recommendedName>
        <fullName evidence="3">DNA recombination protein RmuC homolog</fullName>
    </recommendedName>
</protein>
<evidence type="ECO:0000256" key="2">
    <source>
        <dbReference type="ARBA" id="ARBA00009840"/>
    </source>
</evidence>
<dbReference type="InterPro" id="IPR003798">
    <property type="entry name" value="DNA_recombination_RmuC"/>
</dbReference>
<evidence type="ECO:0000313" key="8">
    <source>
        <dbReference type="Proteomes" id="UP001595420"/>
    </source>
</evidence>
<keyword evidence="5" id="KW-0233">DNA recombination</keyword>
<proteinExistence type="inferred from homology"/>
<dbReference type="EMBL" id="JBHRSB010000001">
    <property type="protein sequence ID" value="MFC2999192.1"/>
    <property type="molecule type" value="Genomic_DNA"/>
</dbReference>
<dbReference type="PANTHER" id="PTHR30563">
    <property type="entry name" value="DNA RECOMBINATION PROTEIN RMUC"/>
    <property type="match status" value="1"/>
</dbReference>
<comment type="caution">
    <text evidence="7">The sequence shown here is derived from an EMBL/GenBank/DDBJ whole genome shotgun (WGS) entry which is preliminary data.</text>
</comment>
<dbReference type="Pfam" id="PF02646">
    <property type="entry name" value="RmuC"/>
    <property type="match status" value="1"/>
</dbReference>